<dbReference type="CDD" id="cd02440">
    <property type="entry name" value="AdoMet_MTases"/>
    <property type="match status" value="1"/>
</dbReference>
<accession>A0A4S1CGL9</accession>
<evidence type="ECO:0000256" key="1">
    <source>
        <dbReference type="PROSITE-ProRule" id="PRU00339"/>
    </source>
</evidence>
<keyword evidence="1" id="KW-0802">TPR repeat</keyword>
<dbReference type="Pfam" id="PF01739">
    <property type="entry name" value="CheR"/>
    <property type="match status" value="1"/>
</dbReference>
<reference evidence="4 5" key="1">
    <citation type="submission" date="2019-04" db="EMBL/GenBank/DDBJ databases">
        <title>Geobacter oryzae sp. nov., ferric-reducing bacteria isolated from paddy soil.</title>
        <authorList>
            <person name="Xu Z."/>
            <person name="Masuda Y."/>
            <person name="Itoh H."/>
            <person name="Senoo K."/>
        </authorList>
    </citation>
    <scope>NUCLEOTIDE SEQUENCE [LARGE SCALE GENOMIC DNA]</scope>
    <source>
        <strain evidence="4 5">Red111</strain>
    </source>
</reference>
<dbReference type="EMBL" id="SRSC01000002">
    <property type="protein sequence ID" value="TGU72689.1"/>
    <property type="molecule type" value="Genomic_DNA"/>
</dbReference>
<dbReference type="Pfam" id="PF13181">
    <property type="entry name" value="TPR_8"/>
    <property type="match status" value="2"/>
</dbReference>
<feature type="domain" description="CheR-type methyltransferase" evidence="3">
    <location>
        <begin position="1"/>
        <end position="256"/>
    </location>
</feature>
<dbReference type="SUPFAM" id="SSF48452">
    <property type="entry name" value="TPR-like"/>
    <property type="match status" value="1"/>
</dbReference>
<evidence type="ECO:0000259" key="3">
    <source>
        <dbReference type="PROSITE" id="PS50123"/>
    </source>
</evidence>
<dbReference type="Gene3D" id="3.40.50.150">
    <property type="entry name" value="Vaccinia Virus protein VP39"/>
    <property type="match status" value="1"/>
</dbReference>
<dbReference type="InterPro" id="IPR000780">
    <property type="entry name" value="CheR_MeTrfase"/>
</dbReference>
<dbReference type="Gene3D" id="1.25.40.10">
    <property type="entry name" value="Tetratricopeptide repeat domain"/>
    <property type="match status" value="1"/>
</dbReference>
<evidence type="ECO:0000313" key="4">
    <source>
        <dbReference type="EMBL" id="TGU72689.1"/>
    </source>
</evidence>
<dbReference type="SMART" id="SM00028">
    <property type="entry name" value="TPR"/>
    <property type="match status" value="3"/>
</dbReference>
<dbReference type="SMART" id="SM00138">
    <property type="entry name" value="MeTrc"/>
    <property type="match status" value="1"/>
</dbReference>
<protein>
    <submittedName>
        <fullName evidence="4">Tetratricopeptide repeat protein</fullName>
    </submittedName>
</protein>
<dbReference type="PRINTS" id="PR00996">
    <property type="entry name" value="CHERMTFRASE"/>
</dbReference>
<dbReference type="Pfam" id="PF13176">
    <property type="entry name" value="TPR_7"/>
    <property type="match status" value="1"/>
</dbReference>
<keyword evidence="5" id="KW-1185">Reference proteome</keyword>
<evidence type="ECO:0000313" key="5">
    <source>
        <dbReference type="Proteomes" id="UP000306416"/>
    </source>
</evidence>
<dbReference type="SUPFAM" id="SSF53335">
    <property type="entry name" value="S-adenosyl-L-methionine-dependent methyltransferases"/>
    <property type="match status" value="1"/>
</dbReference>
<dbReference type="InterPro" id="IPR019734">
    <property type="entry name" value="TPR_rpt"/>
</dbReference>
<feature type="region of interest" description="Disordered" evidence="2">
    <location>
        <begin position="312"/>
        <end position="342"/>
    </location>
</feature>
<dbReference type="PANTHER" id="PTHR24422:SF10">
    <property type="entry name" value="CHEMOTAXIS PROTEIN METHYLTRANSFERASE 2"/>
    <property type="match status" value="1"/>
</dbReference>
<organism evidence="4 5">
    <name type="scientific">Geomonas terrae</name>
    <dbReference type="NCBI Taxonomy" id="2562681"/>
    <lineage>
        <taxon>Bacteria</taxon>
        <taxon>Pseudomonadati</taxon>
        <taxon>Thermodesulfobacteriota</taxon>
        <taxon>Desulfuromonadia</taxon>
        <taxon>Geobacterales</taxon>
        <taxon>Geobacteraceae</taxon>
        <taxon>Geomonas</taxon>
    </lineage>
</organism>
<dbReference type="InterPro" id="IPR022642">
    <property type="entry name" value="CheR_C"/>
</dbReference>
<dbReference type="RefSeq" id="WP_135870164.1">
    <property type="nucleotide sequence ID" value="NZ_SRSC01000002.1"/>
</dbReference>
<feature type="repeat" description="TPR" evidence="1">
    <location>
        <begin position="442"/>
        <end position="475"/>
    </location>
</feature>
<dbReference type="InterPro" id="IPR050903">
    <property type="entry name" value="Bact_Chemotaxis_MeTrfase"/>
</dbReference>
<dbReference type="Proteomes" id="UP000306416">
    <property type="component" value="Unassembled WGS sequence"/>
</dbReference>
<dbReference type="GO" id="GO:0008757">
    <property type="term" value="F:S-adenosylmethionine-dependent methyltransferase activity"/>
    <property type="evidence" value="ECO:0007669"/>
    <property type="project" value="InterPro"/>
</dbReference>
<comment type="caution">
    <text evidence="4">The sequence shown here is derived from an EMBL/GenBank/DDBJ whole genome shotgun (WGS) entry which is preliminary data.</text>
</comment>
<dbReference type="PANTHER" id="PTHR24422">
    <property type="entry name" value="CHEMOTAXIS PROTEIN METHYLTRANSFERASE"/>
    <property type="match status" value="1"/>
</dbReference>
<dbReference type="InterPro" id="IPR011990">
    <property type="entry name" value="TPR-like_helical_dom_sf"/>
</dbReference>
<gene>
    <name evidence="4" type="ORF">E4633_10355</name>
</gene>
<sequence length="502" mass="55620">MAESQTSATLQLFAAFVAKELGLHFRKERFSELAQKMATLAQQEGVEDLERYLLQLMSVPLGKDRLRLLASALTIGETYFLRDPKSYQVLEEQVLPGLVAARRRGNRTIRIWSAGCSTGEEPYSIAIILSRVLRDTTGWKITILGTDLNEHALERARLGVYGKWSFRNAPGWLMNYFSQRPDGSFEIANGIREMVRFGHLNLAEDADTPSPIAGGADVIFCRNVMLYFHEEQIEKTVARFRAALRPGGWLFMGPTEVDHHKVEGFTCHIFDGALALKRSEPRQKATRAEFRVPADAPAPQPGAHPGRVVGRTVTSAAGKQPPANKTAGGPELHAAPASADAPQGPDLLQQALSLFDTGAYEKAAEVALAGAQHAEHLALAARCHANLGRYDEARELCERSIRLERLNPHSHYLLSMIREQTGDEEGAVTSLKHALYLDHDYLLAYFALGNLFRKRGERQEAEQSFGNALRLLQRLDPNEAIPDTEGMTAGMLIHLIKGISRR</sequence>
<name>A0A4S1CGL9_9BACT</name>
<dbReference type="PROSITE" id="PS50123">
    <property type="entry name" value="CHER"/>
    <property type="match status" value="1"/>
</dbReference>
<evidence type="ECO:0000256" key="2">
    <source>
        <dbReference type="SAM" id="MobiDB-lite"/>
    </source>
</evidence>
<proteinExistence type="predicted"/>
<dbReference type="PROSITE" id="PS50005">
    <property type="entry name" value="TPR"/>
    <property type="match status" value="1"/>
</dbReference>
<dbReference type="InterPro" id="IPR029063">
    <property type="entry name" value="SAM-dependent_MTases_sf"/>
</dbReference>
<dbReference type="AlphaFoldDB" id="A0A4S1CGL9"/>